<evidence type="ECO:0000313" key="1">
    <source>
        <dbReference type="EMBL" id="KDA01059.1"/>
    </source>
</evidence>
<gene>
    <name evidence="1" type="ORF">HOC_17351</name>
</gene>
<proteinExistence type="predicted"/>
<reference evidence="1 2" key="1">
    <citation type="journal article" date="2014" name="Antonie Van Leeuwenhoek">
        <title>Hyphomonas beringensis sp. nov. and Hyphomonas chukchiensis sp. nov., isolated from surface seawater of the Bering Sea and Chukchi Sea.</title>
        <authorList>
            <person name="Li C."/>
            <person name="Lai Q."/>
            <person name="Li G."/>
            <person name="Dong C."/>
            <person name="Wang J."/>
            <person name="Liao Y."/>
            <person name="Shao Z."/>
        </authorList>
    </citation>
    <scope>NUCLEOTIDE SEQUENCE [LARGE SCALE GENOMIC DNA]</scope>
    <source>
        <strain evidence="1 2">SCH89</strain>
    </source>
</reference>
<organism evidence="1 2">
    <name type="scientific">Hyphomonas oceanitis SCH89</name>
    <dbReference type="NCBI Taxonomy" id="1280953"/>
    <lineage>
        <taxon>Bacteria</taxon>
        <taxon>Pseudomonadati</taxon>
        <taxon>Pseudomonadota</taxon>
        <taxon>Alphaproteobacteria</taxon>
        <taxon>Hyphomonadales</taxon>
        <taxon>Hyphomonadaceae</taxon>
        <taxon>Hyphomonas</taxon>
    </lineage>
</organism>
<protein>
    <recommendedName>
        <fullName evidence="3">DUF2971 domain-containing protein</fullName>
    </recommendedName>
</protein>
<evidence type="ECO:0008006" key="3">
    <source>
        <dbReference type="Google" id="ProtNLM"/>
    </source>
</evidence>
<keyword evidence="2" id="KW-1185">Reference proteome</keyword>
<dbReference type="OrthoDB" id="7061001at2"/>
<dbReference type="eggNOG" id="ENOG503422X">
    <property type="taxonomic scope" value="Bacteria"/>
</dbReference>
<dbReference type="RefSeq" id="WP_051625043.1">
    <property type="nucleotide sequence ID" value="NZ_ARYL01000037.1"/>
</dbReference>
<dbReference type="AlphaFoldDB" id="A0A059G2V3"/>
<name>A0A059G2V3_9PROT</name>
<dbReference type="PATRIC" id="fig|1280953.3.peg.3474"/>
<accession>A0A059G2V3</accession>
<comment type="caution">
    <text evidence="1">The sequence shown here is derived from an EMBL/GenBank/DDBJ whole genome shotgun (WGS) entry which is preliminary data.</text>
</comment>
<evidence type="ECO:0000313" key="2">
    <source>
        <dbReference type="Proteomes" id="UP000024942"/>
    </source>
</evidence>
<sequence length="267" mass="30422">MKLHIGHVEPHAALLRVPPDGRHLYKVMKAEHAMASIASGYLHFNRVDRYVDFHGADPYDGAQLPEDLAANQAMAFASARTWTLADYYDQARERTFACCFSLRNSEHIWREYAQGAERGKIGMIFDFTRLRERLNATLNGARLQLANGEFADQIFSVNYGEIEYIDRTSFRANRELMQNPIIYTFMKEEKYKPENEMRIALSALGIGRFVLRDGSQLIFPDSLQLDFDFRAAIRDGTIAGFEYDRGGDSNWFKTELTKLGITAVGGV</sequence>
<dbReference type="EMBL" id="ARYL01000037">
    <property type="protein sequence ID" value="KDA01059.1"/>
    <property type="molecule type" value="Genomic_DNA"/>
</dbReference>
<dbReference type="Proteomes" id="UP000024942">
    <property type="component" value="Unassembled WGS sequence"/>
</dbReference>